<feature type="transmembrane region" description="Helical" evidence="1">
    <location>
        <begin position="6"/>
        <end position="23"/>
    </location>
</feature>
<dbReference type="RefSeq" id="WP_207600689.1">
    <property type="nucleotide sequence ID" value="NZ_JAFNJU010000013.1"/>
</dbReference>
<evidence type="ECO:0000313" key="3">
    <source>
        <dbReference type="Proteomes" id="UP000664218"/>
    </source>
</evidence>
<comment type="caution">
    <text evidence="2">The sequence shown here is derived from an EMBL/GenBank/DDBJ whole genome shotgun (WGS) entry which is preliminary data.</text>
</comment>
<evidence type="ECO:0000256" key="1">
    <source>
        <dbReference type="SAM" id="Phobius"/>
    </source>
</evidence>
<keyword evidence="1" id="KW-0472">Membrane</keyword>
<accession>A0A939HD07</accession>
<name>A0A939HD07_9CLOT</name>
<evidence type="ECO:0000313" key="2">
    <source>
        <dbReference type="EMBL" id="MBO1266163.1"/>
    </source>
</evidence>
<proteinExistence type="predicted"/>
<dbReference type="AlphaFoldDB" id="A0A939HD07"/>
<reference evidence="2" key="1">
    <citation type="submission" date="2021-03" db="EMBL/GenBank/DDBJ databases">
        <title>Proteiniclasticum marinus sp. nov., isolated from tidal flat sediment.</title>
        <authorList>
            <person name="Namirimu T."/>
            <person name="Yang J.-A."/>
            <person name="Yang S.-H."/>
            <person name="Kim Y.-J."/>
            <person name="Kwon K.K."/>
        </authorList>
    </citation>
    <scope>NUCLEOTIDE SEQUENCE</scope>
    <source>
        <strain evidence="2">SCR006</strain>
    </source>
</reference>
<organism evidence="2 3">
    <name type="scientific">Proteiniclasticum aestuarii</name>
    <dbReference type="NCBI Taxonomy" id="2817862"/>
    <lineage>
        <taxon>Bacteria</taxon>
        <taxon>Bacillati</taxon>
        <taxon>Bacillota</taxon>
        <taxon>Clostridia</taxon>
        <taxon>Eubacteriales</taxon>
        <taxon>Clostridiaceae</taxon>
        <taxon>Proteiniclasticum</taxon>
    </lineage>
</organism>
<sequence length="364" mass="41679">MLWGFFGMLIAIIVLNEVMFYFGEKKLSYGVQTDKNVYEIGEEITLTPVIENRKILSIPFLNVTEYYGEKFSESHHAYHLFVMPFQRSTLEHKIYGKERGLHTLDGAALKMTDLLGFQIKFLEKALNQELIILPRKKNIRELILPFDSLHGAVSVKRWIVDDPLMLRGVREYTGRESQRYIHWPSSLKHHRILVKQFDFTADQSAMVFLSMESSKPYWKDPDVEALEESIIAARAVLEELMKEKIPAGFSSNGYNAKTDNGGVSFPPGLSPKNLEKYTMLLGKMGGMVSDSLENSLKKLSRNRSSFQVVVLIVPKVLKEHVLPINEFSKNGKLVLIAMREDHLTEISRNVRIYKGRDFCAADDT</sequence>
<dbReference type="Proteomes" id="UP000664218">
    <property type="component" value="Unassembled WGS sequence"/>
</dbReference>
<gene>
    <name evidence="2" type="ORF">J3A84_14090</name>
</gene>
<keyword evidence="1" id="KW-1133">Transmembrane helix</keyword>
<protein>
    <submittedName>
        <fullName evidence="2">DUF58 domain-containing protein</fullName>
    </submittedName>
</protein>
<keyword evidence="3" id="KW-1185">Reference proteome</keyword>
<dbReference type="PANTHER" id="PTHR34351">
    <property type="entry name" value="SLR1927 PROTEIN-RELATED"/>
    <property type="match status" value="1"/>
</dbReference>
<keyword evidence="1" id="KW-0812">Transmembrane</keyword>
<dbReference type="EMBL" id="JAFNJU010000013">
    <property type="protein sequence ID" value="MBO1266163.1"/>
    <property type="molecule type" value="Genomic_DNA"/>
</dbReference>
<dbReference type="PANTHER" id="PTHR34351:SF2">
    <property type="entry name" value="DUF58 DOMAIN-CONTAINING PROTEIN"/>
    <property type="match status" value="1"/>
</dbReference>